<dbReference type="InterPro" id="IPR019688">
    <property type="entry name" value="DUF2533"/>
</dbReference>
<protein>
    <recommendedName>
        <fullName evidence="3">DUF2533 domain-containing protein</fullName>
    </recommendedName>
</protein>
<dbReference type="RefSeq" id="WP_053476084.1">
    <property type="nucleotide sequence ID" value="NZ_CP041305.1"/>
</dbReference>
<reference evidence="1 2" key="1">
    <citation type="submission" date="2015-09" db="EMBL/GenBank/DDBJ databases">
        <title>Genome sequencing project for genomic taxonomy and phylogenomics of Bacillus-like bacteria.</title>
        <authorList>
            <person name="Liu B."/>
            <person name="Wang J."/>
            <person name="Zhu Y."/>
            <person name="Liu G."/>
            <person name="Chen Q."/>
            <person name="Chen Z."/>
            <person name="Lan J."/>
            <person name="Che J."/>
            <person name="Ge C."/>
            <person name="Shi H."/>
            <person name="Pan Z."/>
            <person name="Liu X."/>
        </authorList>
    </citation>
    <scope>NUCLEOTIDE SEQUENCE [LARGE SCALE GENOMIC DNA]</scope>
    <source>
        <strain evidence="1 2">FJAT-18043</strain>
    </source>
</reference>
<keyword evidence="2" id="KW-1185">Reference proteome</keyword>
<sequence>MSVHKAITAHVNKQHKMITTFLELDQKRETYIEEAISNCKRDLAFSTDKINAVTSMMNEISKQGIVPARKYVTSEMVEEYVNSIL</sequence>
<dbReference type="PATRIC" id="fig|1637975.4.peg.2645"/>
<dbReference type="EMBL" id="LJIX01000006">
    <property type="protein sequence ID" value="KQL19548.1"/>
    <property type="molecule type" value="Genomic_DNA"/>
</dbReference>
<comment type="caution">
    <text evidence="1">The sequence shown here is derived from an EMBL/GenBank/DDBJ whole genome shotgun (WGS) entry which is preliminary data.</text>
</comment>
<proteinExistence type="predicted"/>
<dbReference type="Proteomes" id="UP000050996">
    <property type="component" value="Unassembled WGS sequence"/>
</dbReference>
<evidence type="ECO:0000313" key="1">
    <source>
        <dbReference type="EMBL" id="KQL19548.1"/>
    </source>
</evidence>
<gene>
    <name evidence="1" type="ORF">AN957_13920</name>
</gene>
<evidence type="ECO:0008006" key="3">
    <source>
        <dbReference type="Google" id="ProtNLM"/>
    </source>
</evidence>
<name>A0A0Q3SIR6_9BACI</name>
<evidence type="ECO:0000313" key="2">
    <source>
        <dbReference type="Proteomes" id="UP000050996"/>
    </source>
</evidence>
<organism evidence="1 2">
    <name type="scientific">Cytobacillus solani</name>
    <dbReference type="NCBI Taxonomy" id="1637975"/>
    <lineage>
        <taxon>Bacteria</taxon>
        <taxon>Bacillati</taxon>
        <taxon>Bacillota</taxon>
        <taxon>Bacilli</taxon>
        <taxon>Bacillales</taxon>
        <taxon>Bacillaceae</taxon>
        <taxon>Cytobacillus</taxon>
    </lineage>
</organism>
<dbReference type="Pfam" id="PF10752">
    <property type="entry name" value="DUF2533"/>
    <property type="match status" value="1"/>
</dbReference>
<dbReference type="AlphaFoldDB" id="A0A0Q3SIR6"/>
<accession>A0A0Q3SIR6</accession>